<protein>
    <submittedName>
        <fullName evidence="1">Uncharacterized protein</fullName>
    </submittedName>
</protein>
<dbReference type="PANTHER" id="PTHR35348:SF1">
    <property type="entry name" value="TESTIS, PROSTATE AND PLACENTA-EXPRESSED PROTEIN"/>
    <property type="match status" value="1"/>
</dbReference>
<dbReference type="EMBL" id="JTDE01003706">
    <property type="protein sequence ID" value="KAF7255747.1"/>
    <property type="molecule type" value="Genomic_DNA"/>
</dbReference>
<accession>A0A8S9YXZ3</accession>
<comment type="caution">
    <text evidence="1">The sequence shown here is derived from an EMBL/GenBank/DDBJ whole genome shotgun (WGS) entry which is preliminary data.</text>
</comment>
<dbReference type="InterPro" id="IPR034584">
    <property type="entry name" value="SPMIP8"/>
</dbReference>
<dbReference type="Proteomes" id="UP000822476">
    <property type="component" value="Unassembled WGS sequence"/>
</dbReference>
<dbReference type="AlphaFoldDB" id="A0A8S9YXZ3"/>
<dbReference type="Pfam" id="PF22574">
    <property type="entry name" value="SPMIP8"/>
    <property type="match status" value="1"/>
</dbReference>
<dbReference type="PANTHER" id="PTHR35348">
    <property type="entry name" value="TESTIS, PROSTATE AND PLACENTA-EXPRESSED PROTEIN"/>
    <property type="match status" value="1"/>
</dbReference>
<evidence type="ECO:0000313" key="1">
    <source>
        <dbReference type="EMBL" id="KAF7255747.1"/>
    </source>
</evidence>
<keyword evidence="2" id="KW-1185">Reference proteome</keyword>
<proteinExistence type="predicted"/>
<evidence type="ECO:0000313" key="2">
    <source>
        <dbReference type="Proteomes" id="UP000822476"/>
    </source>
</evidence>
<sequence>MAFSCKPAKSLFFPHLKEMTPRMWMNYHEPKSYGTVKPQDSMNMSDILTPRRVMLASVKQSLWHPKVPTVRRMDRDSSMQRLPEEHCRNSLLLTSEVEELMKENARKNYEWVMHYKRKLFPLQLDVTKKEIDRQQKMLPMATEASKPEYDLLTRTLLERQNVCPQDPKHMKSWHSPYFGGSILIANPGLYRTKEIYPIGPPWRY</sequence>
<reference evidence="1" key="1">
    <citation type="submission" date="2019-07" db="EMBL/GenBank/DDBJ databases">
        <title>Annotation for the trematode Paragonimus miyazaki's.</title>
        <authorList>
            <person name="Choi Y.-J."/>
        </authorList>
    </citation>
    <scope>NUCLEOTIDE SEQUENCE</scope>
    <source>
        <strain evidence="1">Japan</strain>
    </source>
</reference>
<name>A0A8S9YXZ3_9TREM</name>
<organism evidence="1 2">
    <name type="scientific">Paragonimus skrjabini miyazakii</name>
    <dbReference type="NCBI Taxonomy" id="59628"/>
    <lineage>
        <taxon>Eukaryota</taxon>
        <taxon>Metazoa</taxon>
        <taxon>Spiralia</taxon>
        <taxon>Lophotrochozoa</taxon>
        <taxon>Platyhelminthes</taxon>
        <taxon>Trematoda</taxon>
        <taxon>Digenea</taxon>
        <taxon>Plagiorchiida</taxon>
        <taxon>Troglotremata</taxon>
        <taxon>Troglotrematidae</taxon>
        <taxon>Paragonimus</taxon>
    </lineage>
</organism>
<dbReference type="OrthoDB" id="9970246at2759"/>
<gene>
    <name evidence="1" type="ORF">EG68_07546</name>
</gene>